<protein>
    <submittedName>
        <fullName evidence="1">Uncharacterized protein</fullName>
    </submittedName>
</protein>
<organism evidence="1 2">
    <name type="scientific">Protopolystoma xenopodis</name>
    <dbReference type="NCBI Taxonomy" id="117903"/>
    <lineage>
        <taxon>Eukaryota</taxon>
        <taxon>Metazoa</taxon>
        <taxon>Spiralia</taxon>
        <taxon>Lophotrochozoa</taxon>
        <taxon>Platyhelminthes</taxon>
        <taxon>Monogenea</taxon>
        <taxon>Polyopisthocotylea</taxon>
        <taxon>Polystomatidea</taxon>
        <taxon>Polystomatidae</taxon>
        <taxon>Protopolystoma</taxon>
    </lineage>
</organism>
<reference evidence="1" key="1">
    <citation type="submission" date="2018-11" db="EMBL/GenBank/DDBJ databases">
        <authorList>
            <consortium name="Pathogen Informatics"/>
        </authorList>
    </citation>
    <scope>NUCLEOTIDE SEQUENCE</scope>
</reference>
<comment type="caution">
    <text evidence="1">The sequence shown here is derived from an EMBL/GenBank/DDBJ whole genome shotgun (WGS) entry which is preliminary data.</text>
</comment>
<accession>A0A448X051</accession>
<dbReference type="Proteomes" id="UP000784294">
    <property type="component" value="Unassembled WGS sequence"/>
</dbReference>
<gene>
    <name evidence="1" type="ORF">PXEA_LOCUS17893</name>
</gene>
<keyword evidence="2" id="KW-1185">Reference proteome</keyword>
<name>A0A448X051_9PLAT</name>
<evidence type="ECO:0000313" key="1">
    <source>
        <dbReference type="EMBL" id="VEL24453.1"/>
    </source>
</evidence>
<dbReference type="AlphaFoldDB" id="A0A448X051"/>
<evidence type="ECO:0000313" key="2">
    <source>
        <dbReference type="Proteomes" id="UP000784294"/>
    </source>
</evidence>
<sequence length="92" mass="10605">MTRDSFKQRHFVALMRIHFAAVDGNSSKVHLHFGDHQVATFQLTSPDHELRSSENTAMSFVNMSSMDHLVEEGRQKVDFIVKGMNVNWDWGQ</sequence>
<proteinExistence type="predicted"/>
<dbReference type="EMBL" id="CAAALY010067806">
    <property type="protein sequence ID" value="VEL24453.1"/>
    <property type="molecule type" value="Genomic_DNA"/>
</dbReference>